<dbReference type="STRING" id="461836.A0A0L0DFH6"/>
<evidence type="ECO:0000256" key="4">
    <source>
        <dbReference type="SAM" id="Phobius"/>
    </source>
</evidence>
<keyword evidence="1 2" id="KW-0344">Guanine-nucleotide releasing factor</keyword>
<sequence length="937" mass="101452">MRLPSQTALRKLLDSTVAAGVIVLLTVYVLFVDDVVVLAGAPDPNQSQAVYALLVLKIVVFFAFVGELVAECYATPEYVFSFFFWLDLVTLLSFLPDFCLLFGYNLLSAIGGLVVARAGRAARIASRLARLLSLVRMEKILKLPPNAADSLDEVASSATAGEALARVRTSRFPGSDLNRSTTNKVTAIADPAWNSFATSAVAMLDASLGNSTAPQRDFALDAFVTSYSSPNVNVIAIEEDSRLLRGSLEPLDHTRASFVAYVYSANGRLRVVFDVSAREKTQALYNLLLMVLVITLLFFGNYVICRASNKLIALSSELLYLMKLLTRQASQRTDGGSVLVDGRTERRTLGPVSARLPSTFSRISRSTRSASTSSEGSGSSLSHECGGFCSATASESSLNRGETSPLIGTLPPAPTVDRPRKRPTAPSLATVVTALNEQTETELAQRRSLRRELHAARLAQLGYAVLCARLERVHAAEERSDVLAGSFRQVSEADVASASSTSPASPPLDGASLAGMFVYMVGDADVVAGLSARRGSPQHTRALELVDGFIVMSRWSGVAPLDALELLLVAFTAPPLFSLYTGETRNASMAPRLMLAPISSGRHPQGWARGGRHQAAAFAILERWLSLGLPEFGSRRTPEAELLAAFVNALATHRSWTVDAGHLERAMNRQLDGWIQREVAPPVVLPPTACPRPDGSLYNVSLHSVHPVEMARQITLLESALYRQIVPGELLLAARASCESVAANTHHFETSVRQYQHAVLAEDDAMARAAMIENLIRIATELRRIRNYNGVMEVTAALNSSALKRLKLTWNYVSSEAEADLDQLQVLMAMTNNSAAYRSELAAAARRPDEPVVPFIGLVLSDLTMVSANAKSAERAVREARIVVSALRWQDASYAFIEVPRVQELFAQVLDGAGEVNDDTLWERSIALEPQGGKSRS</sequence>
<dbReference type="PANTHER" id="PTHR23113:SF368">
    <property type="entry name" value="CELL DIVISION CONTROL PROTEIN 25"/>
    <property type="match status" value="1"/>
</dbReference>
<feature type="transmembrane region" description="Helical" evidence="4">
    <location>
        <begin position="101"/>
        <end position="119"/>
    </location>
</feature>
<evidence type="ECO:0000256" key="2">
    <source>
        <dbReference type="PROSITE-ProRule" id="PRU00168"/>
    </source>
</evidence>
<evidence type="ECO:0000256" key="3">
    <source>
        <dbReference type="SAM" id="MobiDB-lite"/>
    </source>
</evidence>
<evidence type="ECO:0000259" key="5">
    <source>
        <dbReference type="PROSITE" id="PS50009"/>
    </source>
</evidence>
<protein>
    <recommendedName>
        <fullName evidence="5">Ras-GEF domain-containing protein</fullName>
    </recommendedName>
</protein>
<feature type="transmembrane region" description="Helical" evidence="4">
    <location>
        <begin position="283"/>
        <end position="304"/>
    </location>
</feature>
<dbReference type="AlphaFoldDB" id="A0A0L0DFH6"/>
<evidence type="ECO:0000313" key="7">
    <source>
        <dbReference type="Proteomes" id="UP000054408"/>
    </source>
</evidence>
<proteinExistence type="predicted"/>
<dbReference type="GO" id="GO:0005886">
    <property type="term" value="C:plasma membrane"/>
    <property type="evidence" value="ECO:0007669"/>
    <property type="project" value="TreeGrafter"/>
</dbReference>
<feature type="domain" description="Ras-GEF" evidence="5">
    <location>
        <begin position="706"/>
        <end position="931"/>
    </location>
</feature>
<dbReference type="RefSeq" id="XP_013756460.1">
    <property type="nucleotide sequence ID" value="XM_013901006.1"/>
</dbReference>
<dbReference type="InterPro" id="IPR036964">
    <property type="entry name" value="RASGEF_cat_dom_sf"/>
</dbReference>
<dbReference type="OrthoDB" id="546434at2759"/>
<dbReference type="InterPro" id="IPR008937">
    <property type="entry name" value="Ras-like_GEF"/>
</dbReference>
<keyword evidence="4" id="KW-0472">Membrane</keyword>
<feature type="compositionally biased region" description="Low complexity" evidence="3">
    <location>
        <begin position="363"/>
        <end position="382"/>
    </location>
</feature>
<gene>
    <name evidence="6" type="ORF">AMSG_06962</name>
</gene>
<name>A0A0L0DFH6_THETB</name>
<dbReference type="Proteomes" id="UP000054408">
    <property type="component" value="Unassembled WGS sequence"/>
</dbReference>
<dbReference type="EMBL" id="GL349464">
    <property type="protein sequence ID" value="KNC50990.1"/>
    <property type="molecule type" value="Genomic_DNA"/>
</dbReference>
<dbReference type="PROSITE" id="PS50009">
    <property type="entry name" value="RASGEF_CAT"/>
    <property type="match status" value="1"/>
</dbReference>
<dbReference type="InterPro" id="IPR001895">
    <property type="entry name" value="RASGEF_cat_dom"/>
</dbReference>
<organism evidence="6 7">
    <name type="scientific">Thecamonas trahens ATCC 50062</name>
    <dbReference type="NCBI Taxonomy" id="461836"/>
    <lineage>
        <taxon>Eukaryota</taxon>
        <taxon>Apusozoa</taxon>
        <taxon>Apusomonadida</taxon>
        <taxon>Apusomonadidae</taxon>
        <taxon>Thecamonas</taxon>
    </lineage>
</organism>
<evidence type="ECO:0000256" key="1">
    <source>
        <dbReference type="ARBA" id="ARBA00022658"/>
    </source>
</evidence>
<reference evidence="6 7" key="1">
    <citation type="submission" date="2010-05" db="EMBL/GenBank/DDBJ databases">
        <title>The Genome Sequence of Thecamonas trahens ATCC 50062.</title>
        <authorList>
            <consortium name="The Broad Institute Genome Sequencing Platform"/>
            <person name="Russ C."/>
            <person name="Cuomo C."/>
            <person name="Shea T."/>
            <person name="Young S.K."/>
            <person name="Zeng Q."/>
            <person name="Koehrsen M."/>
            <person name="Haas B."/>
            <person name="Borodovsky M."/>
            <person name="Guigo R."/>
            <person name="Alvarado L."/>
            <person name="Berlin A."/>
            <person name="Bochicchio J."/>
            <person name="Borenstein D."/>
            <person name="Chapman S."/>
            <person name="Chen Z."/>
            <person name="Freedman E."/>
            <person name="Gellesch M."/>
            <person name="Goldberg J."/>
            <person name="Griggs A."/>
            <person name="Gujja S."/>
            <person name="Heilman E."/>
            <person name="Heiman D."/>
            <person name="Hepburn T."/>
            <person name="Howarth C."/>
            <person name="Jen D."/>
            <person name="Larson L."/>
            <person name="Mehta T."/>
            <person name="Park D."/>
            <person name="Pearson M."/>
            <person name="Roberts A."/>
            <person name="Saif S."/>
            <person name="Shenoy N."/>
            <person name="Sisk P."/>
            <person name="Stolte C."/>
            <person name="Sykes S."/>
            <person name="Thomson T."/>
            <person name="Walk T."/>
            <person name="White J."/>
            <person name="Yandava C."/>
            <person name="Burger G."/>
            <person name="Gray M.W."/>
            <person name="Holland P.W.H."/>
            <person name="King N."/>
            <person name="Lang F.B.F."/>
            <person name="Roger A.J."/>
            <person name="Ruiz-Trillo I."/>
            <person name="Lander E."/>
            <person name="Nusbaum C."/>
        </authorList>
    </citation>
    <scope>NUCLEOTIDE SEQUENCE [LARGE SCALE GENOMIC DNA]</scope>
    <source>
        <strain evidence="6 7">ATCC 50062</strain>
    </source>
</reference>
<feature type="region of interest" description="Disordered" evidence="3">
    <location>
        <begin position="396"/>
        <end position="424"/>
    </location>
</feature>
<keyword evidence="4" id="KW-0812">Transmembrane</keyword>
<dbReference type="SUPFAM" id="SSF48366">
    <property type="entry name" value="Ras GEF"/>
    <property type="match status" value="1"/>
</dbReference>
<evidence type="ECO:0000313" key="6">
    <source>
        <dbReference type="EMBL" id="KNC50990.1"/>
    </source>
</evidence>
<accession>A0A0L0DFH6</accession>
<dbReference type="Pfam" id="PF00617">
    <property type="entry name" value="RasGEF"/>
    <property type="match status" value="1"/>
</dbReference>
<dbReference type="PANTHER" id="PTHR23113">
    <property type="entry name" value="GUANINE NUCLEOTIDE EXCHANGE FACTOR"/>
    <property type="match status" value="1"/>
</dbReference>
<dbReference type="GO" id="GO:0005085">
    <property type="term" value="F:guanyl-nucleotide exchange factor activity"/>
    <property type="evidence" value="ECO:0007669"/>
    <property type="project" value="UniProtKB-KW"/>
</dbReference>
<dbReference type="SMART" id="SM00147">
    <property type="entry name" value="RasGEF"/>
    <property type="match status" value="1"/>
</dbReference>
<dbReference type="GeneID" id="25566010"/>
<feature type="transmembrane region" description="Helical" evidence="4">
    <location>
        <begin position="51"/>
        <end position="70"/>
    </location>
</feature>
<dbReference type="InterPro" id="IPR023578">
    <property type="entry name" value="Ras_GEF_dom_sf"/>
</dbReference>
<feature type="region of interest" description="Disordered" evidence="3">
    <location>
        <begin position="363"/>
        <end position="383"/>
    </location>
</feature>
<dbReference type="eggNOG" id="KOG3417">
    <property type="taxonomic scope" value="Eukaryota"/>
</dbReference>
<keyword evidence="7" id="KW-1185">Reference proteome</keyword>
<dbReference type="Gene3D" id="1.10.840.10">
    <property type="entry name" value="Ras guanine-nucleotide exchange factors catalytic domain"/>
    <property type="match status" value="1"/>
</dbReference>
<dbReference type="GO" id="GO:0007265">
    <property type="term" value="P:Ras protein signal transduction"/>
    <property type="evidence" value="ECO:0007669"/>
    <property type="project" value="TreeGrafter"/>
</dbReference>
<keyword evidence="4" id="KW-1133">Transmembrane helix</keyword>
<feature type="transmembrane region" description="Helical" evidence="4">
    <location>
        <begin position="12"/>
        <end position="31"/>
    </location>
</feature>